<dbReference type="InterPro" id="IPR001279">
    <property type="entry name" value="Metallo-B-lactamas"/>
</dbReference>
<evidence type="ECO:0000313" key="2">
    <source>
        <dbReference type="EMBL" id="MDA4847780.1"/>
    </source>
</evidence>
<evidence type="ECO:0000259" key="1">
    <source>
        <dbReference type="SMART" id="SM00849"/>
    </source>
</evidence>
<dbReference type="Gene3D" id="3.60.15.30">
    <property type="entry name" value="Metallo-beta-lactamase domain"/>
    <property type="match status" value="1"/>
</dbReference>
<evidence type="ECO:0000313" key="3">
    <source>
        <dbReference type="Proteomes" id="UP001148313"/>
    </source>
</evidence>
<dbReference type="SUPFAM" id="SSF56281">
    <property type="entry name" value="Metallo-hydrolase/oxidoreductase"/>
    <property type="match status" value="1"/>
</dbReference>
<feature type="domain" description="Metallo-beta-lactamase" evidence="1">
    <location>
        <begin position="33"/>
        <end position="250"/>
    </location>
</feature>
<dbReference type="SMART" id="SM00849">
    <property type="entry name" value="Lactamase_B"/>
    <property type="match status" value="1"/>
</dbReference>
<dbReference type="InterPro" id="IPR044097">
    <property type="entry name" value="Bds1/SdsA1_MBL-fold"/>
</dbReference>
<dbReference type="PANTHER" id="PTHR43223">
    <property type="entry name" value="ALKYL/ARYL-SULFATASE"/>
    <property type="match status" value="1"/>
</dbReference>
<organism evidence="2 3">
    <name type="scientific">Hoeflea poritis</name>
    <dbReference type="NCBI Taxonomy" id="2993659"/>
    <lineage>
        <taxon>Bacteria</taxon>
        <taxon>Pseudomonadati</taxon>
        <taxon>Pseudomonadota</taxon>
        <taxon>Alphaproteobacteria</taxon>
        <taxon>Hyphomicrobiales</taxon>
        <taxon>Rhizobiaceae</taxon>
        <taxon>Hoeflea</taxon>
    </lineage>
</organism>
<dbReference type="PANTHER" id="PTHR43223:SF1">
    <property type="entry name" value="ALKYL_ARYL-SULFATASE BDS1"/>
    <property type="match status" value="1"/>
</dbReference>
<dbReference type="Pfam" id="PF00753">
    <property type="entry name" value="Lactamase_B"/>
    <property type="match status" value="1"/>
</dbReference>
<sequence>MTPLQRLKDHSNEFRKEVIALAPNVHAAIGFAASNVYMIVGDEGVIIVDTTESTKAAENILHEFRRITDLPIQAIIYTHSHRDHISGARVFAGAGEPEIIASHRFSSDLVAVDENKPLPNKALAARTKRQFGIGLSFPDERVNLGCGPGDRPLEGLGAGFVPPATLVSEERIRRTICGIELELVHAPGETPDHLVVWDASNGILICGDNFYKSFPNLYAIRGTPYRDFDAWVDSLDLLLAFNAEILAPGHTRPVIGADNVRGVLTDYRDAIRHVVAETVAGLDRGEGADELADKIGLPASLSDKPHLQEFYGKISWSVRAYCAGTLGWFDGNPTNLDRLPPRREAERMVTLAGGEAALFDSALTAHRDGDHQWSLELLDRLLAIDSGNTQYRLLKASCLRARANEEINATARNYYLVAAAEI</sequence>
<comment type="caution">
    <text evidence="2">The sequence shown here is derived from an EMBL/GenBank/DDBJ whole genome shotgun (WGS) entry which is preliminary data.</text>
</comment>
<dbReference type="CDD" id="cd07710">
    <property type="entry name" value="arylsulfatase_Sdsa1-like_MBL-fold"/>
    <property type="match status" value="1"/>
</dbReference>
<dbReference type="InterPro" id="IPR036866">
    <property type="entry name" value="RibonucZ/Hydroxyglut_hydro"/>
</dbReference>
<gene>
    <name evidence="2" type="ORF">OOZ53_20640</name>
</gene>
<protein>
    <submittedName>
        <fullName evidence="2">Alkyl/aryl-sulfatase</fullName>
    </submittedName>
</protein>
<dbReference type="RefSeq" id="WP_271091618.1">
    <property type="nucleotide sequence ID" value="NZ_JAPJZH010000015.1"/>
</dbReference>
<dbReference type="InterPro" id="IPR052195">
    <property type="entry name" value="Bact_Alkyl/Aryl-Sulfatase"/>
</dbReference>
<dbReference type="InterPro" id="IPR038536">
    <property type="entry name" value="Alkyl/aryl-sulf_dimr_sf"/>
</dbReference>
<dbReference type="InterPro" id="IPR029228">
    <property type="entry name" value="Alkyl_sulf_dimr"/>
</dbReference>
<dbReference type="Proteomes" id="UP001148313">
    <property type="component" value="Unassembled WGS sequence"/>
</dbReference>
<dbReference type="Pfam" id="PF14863">
    <property type="entry name" value="Alkyl_sulf_dimr"/>
    <property type="match status" value="1"/>
</dbReference>
<reference evidence="2" key="1">
    <citation type="submission" date="2022-11" db="EMBL/GenBank/DDBJ databases">
        <title>Hoeflea poritis sp. nov., isolated from scleractinian coral Porites lutea.</title>
        <authorList>
            <person name="Zhang G."/>
            <person name="Wei Q."/>
            <person name="Cai L."/>
        </authorList>
    </citation>
    <scope>NUCLEOTIDE SEQUENCE</scope>
    <source>
        <strain evidence="2">E7-10</strain>
    </source>
</reference>
<proteinExistence type="predicted"/>
<dbReference type="EMBL" id="JAPJZH010000015">
    <property type="protein sequence ID" value="MDA4847780.1"/>
    <property type="molecule type" value="Genomic_DNA"/>
</dbReference>
<name>A0ABT4VSV0_9HYPH</name>
<keyword evidence="3" id="KW-1185">Reference proteome</keyword>
<dbReference type="Gene3D" id="1.25.40.880">
    <property type="entry name" value="Alkyl sulfatase, dimerisation domain"/>
    <property type="match status" value="1"/>
</dbReference>
<accession>A0ABT4VSV0</accession>